<accession>A0AAD9NMC8</accession>
<evidence type="ECO:0000313" key="1">
    <source>
        <dbReference type="EMBL" id="KAK2173651.1"/>
    </source>
</evidence>
<comment type="caution">
    <text evidence="1">The sequence shown here is derived from an EMBL/GenBank/DDBJ whole genome shotgun (WGS) entry which is preliminary data.</text>
</comment>
<proteinExistence type="predicted"/>
<dbReference type="AlphaFoldDB" id="A0AAD9NMC8"/>
<reference evidence="1" key="1">
    <citation type="journal article" date="2023" name="Mol. Biol. Evol.">
        <title>Third-Generation Sequencing Reveals the Adaptive Role of the Epigenome in Three Deep-Sea Polychaetes.</title>
        <authorList>
            <person name="Perez M."/>
            <person name="Aroh O."/>
            <person name="Sun Y."/>
            <person name="Lan Y."/>
            <person name="Juniper S.K."/>
            <person name="Young C.R."/>
            <person name="Angers B."/>
            <person name="Qian P.Y."/>
        </authorList>
    </citation>
    <scope>NUCLEOTIDE SEQUENCE</scope>
    <source>
        <strain evidence="1">R07B-5</strain>
    </source>
</reference>
<gene>
    <name evidence="1" type="ORF">NP493_859g00001</name>
</gene>
<organism evidence="1 2">
    <name type="scientific">Ridgeia piscesae</name>
    <name type="common">Tubeworm</name>
    <dbReference type="NCBI Taxonomy" id="27915"/>
    <lineage>
        <taxon>Eukaryota</taxon>
        <taxon>Metazoa</taxon>
        <taxon>Spiralia</taxon>
        <taxon>Lophotrochozoa</taxon>
        <taxon>Annelida</taxon>
        <taxon>Polychaeta</taxon>
        <taxon>Sedentaria</taxon>
        <taxon>Canalipalpata</taxon>
        <taxon>Sabellida</taxon>
        <taxon>Siboglinidae</taxon>
        <taxon>Ridgeia</taxon>
    </lineage>
</organism>
<dbReference type="EMBL" id="JAODUO010000859">
    <property type="protein sequence ID" value="KAK2173651.1"/>
    <property type="molecule type" value="Genomic_DNA"/>
</dbReference>
<evidence type="ECO:0000313" key="2">
    <source>
        <dbReference type="Proteomes" id="UP001209878"/>
    </source>
</evidence>
<keyword evidence="2" id="KW-1185">Reference proteome</keyword>
<name>A0AAD9NMC8_RIDPI</name>
<protein>
    <submittedName>
        <fullName evidence="1">Uncharacterized protein</fullName>
    </submittedName>
</protein>
<dbReference type="Proteomes" id="UP001209878">
    <property type="component" value="Unassembled WGS sequence"/>
</dbReference>
<sequence length="58" mass="6240">MTVGKLFHRDAAATANEQSPALVRYASLLTCYCSQSAVFLSVDTGTRVHKYTGASLCK</sequence>